<protein>
    <recommendedName>
        <fullName evidence="1">MADF domain-containing protein</fullName>
    </recommendedName>
</protein>
<reference evidence="2 3" key="1">
    <citation type="submission" date="2023-11" db="EMBL/GenBank/DDBJ databases">
        <title>Halocaridina rubra genome assembly.</title>
        <authorList>
            <person name="Smith C."/>
        </authorList>
    </citation>
    <scope>NUCLEOTIDE SEQUENCE [LARGE SCALE GENOMIC DNA]</scope>
    <source>
        <strain evidence="2">EP-1</strain>
        <tissue evidence="2">Whole</tissue>
    </source>
</reference>
<proteinExistence type="predicted"/>
<gene>
    <name evidence="2" type="ORF">SK128_011735</name>
</gene>
<dbReference type="InterPro" id="IPR006578">
    <property type="entry name" value="MADF-dom"/>
</dbReference>
<dbReference type="Proteomes" id="UP001381693">
    <property type="component" value="Unassembled WGS sequence"/>
</dbReference>
<dbReference type="AlphaFoldDB" id="A0AAN9FU12"/>
<evidence type="ECO:0000313" key="3">
    <source>
        <dbReference type="Proteomes" id="UP001381693"/>
    </source>
</evidence>
<evidence type="ECO:0000313" key="2">
    <source>
        <dbReference type="EMBL" id="KAK7086583.1"/>
    </source>
</evidence>
<dbReference type="EMBL" id="JAXCGZ010000145">
    <property type="protein sequence ID" value="KAK7086583.1"/>
    <property type="molecule type" value="Genomic_DNA"/>
</dbReference>
<dbReference type="Pfam" id="PF10545">
    <property type="entry name" value="MADF_DNA_bdg"/>
    <property type="match status" value="1"/>
</dbReference>
<sequence length="93" mass="11010">MSSSKRDEERAYLVECIRLYRDLPSIWKIKSPDYSNRNKKNLDYKTLLTKYQERYQDATVEDVKEKSNILRTNFRKELKNITSTKRSGLAGTA</sequence>
<organism evidence="2 3">
    <name type="scientific">Halocaridina rubra</name>
    <name type="common">Hawaiian red shrimp</name>
    <dbReference type="NCBI Taxonomy" id="373956"/>
    <lineage>
        <taxon>Eukaryota</taxon>
        <taxon>Metazoa</taxon>
        <taxon>Ecdysozoa</taxon>
        <taxon>Arthropoda</taxon>
        <taxon>Crustacea</taxon>
        <taxon>Multicrustacea</taxon>
        <taxon>Malacostraca</taxon>
        <taxon>Eumalacostraca</taxon>
        <taxon>Eucarida</taxon>
        <taxon>Decapoda</taxon>
        <taxon>Pleocyemata</taxon>
        <taxon>Caridea</taxon>
        <taxon>Atyoidea</taxon>
        <taxon>Atyidae</taxon>
        <taxon>Halocaridina</taxon>
    </lineage>
</organism>
<comment type="caution">
    <text evidence="2">The sequence shown here is derived from an EMBL/GenBank/DDBJ whole genome shotgun (WGS) entry which is preliminary data.</text>
</comment>
<dbReference type="PROSITE" id="PS51029">
    <property type="entry name" value="MADF"/>
    <property type="match status" value="1"/>
</dbReference>
<evidence type="ECO:0000259" key="1">
    <source>
        <dbReference type="PROSITE" id="PS51029"/>
    </source>
</evidence>
<accession>A0AAN9FU12</accession>
<name>A0AAN9FU12_HALRR</name>
<keyword evidence="3" id="KW-1185">Reference proteome</keyword>
<dbReference type="PANTHER" id="PTHR21505">
    <property type="entry name" value="MADF DOMAIN-CONTAINING PROTEIN-RELATED"/>
    <property type="match status" value="1"/>
</dbReference>
<dbReference type="PANTHER" id="PTHR21505:SF8">
    <property type="entry name" value="DPT-YFP REPRESSOR BY OVEREXPRESSION, ISOFORM D-RELATED"/>
    <property type="match status" value="1"/>
</dbReference>
<feature type="domain" description="MADF" evidence="1">
    <location>
        <begin position="15"/>
        <end position="93"/>
    </location>
</feature>